<keyword evidence="14" id="KW-1185">Reference proteome</keyword>
<dbReference type="FunFam" id="3.40.50.150:FF:000043">
    <property type="entry name" value="probable methyltransferase PMT3"/>
    <property type="match status" value="1"/>
</dbReference>
<dbReference type="CDD" id="cd02440">
    <property type="entry name" value="AdoMet_MTases"/>
    <property type="match status" value="1"/>
</dbReference>
<organism evidence="13 14">
    <name type="scientific">Glycine soja</name>
    <name type="common">Wild soybean</name>
    <dbReference type="NCBI Taxonomy" id="3848"/>
    <lineage>
        <taxon>Eukaryota</taxon>
        <taxon>Viridiplantae</taxon>
        <taxon>Streptophyta</taxon>
        <taxon>Embryophyta</taxon>
        <taxon>Tracheophyta</taxon>
        <taxon>Spermatophyta</taxon>
        <taxon>Magnoliopsida</taxon>
        <taxon>eudicotyledons</taxon>
        <taxon>Gunneridae</taxon>
        <taxon>Pentapetalae</taxon>
        <taxon>rosids</taxon>
        <taxon>fabids</taxon>
        <taxon>Fabales</taxon>
        <taxon>Fabaceae</taxon>
        <taxon>Papilionoideae</taxon>
        <taxon>50 kb inversion clade</taxon>
        <taxon>NPAAA clade</taxon>
        <taxon>indigoferoid/millettioid clade</taxon>
        <taxon>Phaseoleae</taxon>
        <taxon>Glycine</taxon>
        <taxon>Glycine subgen. Soja</taxon>
    </lineage>
</organism>
<accession>A0A445L4T8</accession>
<keyword evidence="9 12" id="KW-0472">Membrane</keyword>
<keyword evidence="6" id="KW-0735">Signal-anchor</keyword>
<evidence type="ECO:0000256" key="6">
    <source>
        <dbReference type="ARBA" id="ARBA00022968"/>
    </source>
</evidence>
<dbReference type="GO" id="GO:0008168">
    <property type="term" value="F:methyltransferase activity"/>
    <property type="evidence" value="ECO:0007669"/>
    <property type="project" value="UniProtKB-KW"/>
</dbReference>
<evidence type="ECO:0000256" key="10">
    <source>
        <dbReference type="ARBA" id="ARBA00023180"/>
    </source>
</evidence>
<dbReference type="SUPFAM" id="SSF53335">
    <property type="entry name" value="S-adenosyl-L-methionine-dependent methyltransferases"/>
    <property type="match status" value="2"/>
</dbReference>
<keyword evidence="7 12" id="KW-1133">Transmembrane helix</keyword>
<sequence length="784" mass="87733">MALGKNSRGDGRKLSNYCSTVSVAVFVAFCLVGVWIVMSSIVPIQNSVIQVSETDTINDVKNVASDSKQFEDRSGDISEESTRGDSQTKKSQSGDSHPENLDDQKGIVKVSDNTEEENQEAVGDNSDEKNDLEEGLGNTIEENDQMRNVKPSTDEKEKESDGSLNSESKETSNDQIHDDELEGSMETLDEKESDKSANDKKLGTEKGKGEVTQQDEMVGETEEEKIKKNLHSETTQSTGGSNTESHENNPALKEVSITGTPSETLIETSTENGTWSTQAAESQHEKESQKSSVSIDSRTYDWKLCNTTTGSEYIPCLDNWQAIRKLQSIRHYEHRERHCPDEATTCLVSLPEGYRSPIRWPKSREMSLPKIAWGKRSRVILDVGCGVASFGGYLFEKDVLTMSFAPKDVHEAQVQFALERGIPATLGVMGTVRLPYPGSVFDLVHCARCRVPWHIEGGKLLLELNRVLRPGGHFVWSATPVYQKDPEDVEIWKAMGEITKSMCWDLVVIAKDKLNGVAAAIYRKPTDNECYNNRIKHEPPMCSESDDPNTAWNVSLQACMHKVPVDASERGSIWPEQWPLRLEKPPYWIDSQAGVYGRAASVEFTADYKHWKNVISHSYLNGMGINWSSVRNVMDMKAVYGGFAAALRALKVNVWVMNVVPIDSPDTLPIIYERGLFGIYHDWCESLNTYPRSYDLLHADSIFSTLKEKCNILAVIAEVDRILRPEGYLVIRDNVETIGEIESMAKSLHWDIQLTYSKNGEGFLCIQKTFWRPTKVETVASAIA</sequence>
<dbReference type="Pfam" id="PF03141">
    <property type="entry name" value="Methyltransf_29"/>
    <property type="match status" value="2"/>
</dbReference>
<dbReference type="PANTHER" id="PTHR10108:SF1141">
    <property type="entry name" value="METHYLTRANSFERASE PMT24-RELATED"/>
    <property type="match status" value="1"/>
</dbReference>
<dbReference type="PANTHER" id="PTHR10108">
    <property type="entry name" value="SAM-DEPENDENT METHYLTRANSFERASE"/>
    <property type="match status" value="1"/>
</dbReference>
<evidence type="ECO:0000256" key="11">
    <source>
        <dbReference type="SAM" id="MobiDB-lite"/>
    </source>
</evidence>
<evidence type="ECO:0000256" key="1">
    <source>
        <dbReference type="ARBA" id="ARBA00004323"/>
    </source>
</evidence>
<name>A0A445L4T8_GLYSO</name>
<dbReference type="GO" id="GO:0005802">
    <property type="term" value="C:trans-Golgi network"/>
    <property type="evidence" value="ECO:0007669"/>
    <property type="project" value="TreeGrafter"/>
</dbReference>
<dbReference type="InterPro" id="IPR004159">
    <property type="entry name" value="Put_SAM_MeTrfase"/>
</dbReference>
<comment type="similarity">
    <text evidence="2">Belongs to the methyltransferase superfamily.</text>
</comment>
<evidence type="ECO:0000256" key="3">
    <source>
        <dbReference type="ARBA" id="ARBA00022603"/>
    </source>
</evidence>
<keyword evidence="10" id="KW-0325">Glycoprotein</keyword>
<comment type="caution">
    <text evidence="13">The sequence shown here is derived from an EMBL/GenBank/DDBJ whole genome shotgun (WGS) entry which is preliminary data.</text>
</comment>
<keyword evidence="8" id="KW-0333">Golgi apparatus</keyword>
<dbReference type="GO" id="GO:0005768">
    <property type="term" value="C:endosome"/>
    <property type="evidence" value="ECO:0007669"/>
    <property type="project" value="TreeGrafter"/>
</dbReference>
<gene>
    <name evidence="13" type="ORF">D0Y65_010700</name>
</gene>
<reference evidence="13 14" key="1">
    <citation type="submission" date="2018-09" db="EMBL/GenBank/DDBJ databases">
        <title>A high-quality reference genome of wild soybean provides a powerful tool to mine soybean genomes.</title>
        <authorList>
            <person name="Xie M."/>
            <person name="Chung C.Y.L."/>
            <person name="Li M.-W."/>
            <person name="Wong F.-L."/>
            <person name="Chan T.-F."/>
            <person name="Lam H.-M."/>
        </authorList>
    </citation>
    <scope>NUCLEOTIDE SEQUENCE [LARGE SCALE GENOMIC DNA]</scope>
    <source>
        <strain evidence="14">cv. W05</strain>
        <tissue evidence="13">Hypocotyl of etiolated seedlings</tissue>
    </source>
</reference>
<evidence type="ECO:0000313" key="13">
    <source>
        <dbReference type="EMBL" id="RZC18169.1"/>
    </source>
</evidence>
<feature type="compositionally biased region" description="Basic and acidic residues" evidence="11">
    <location>
        <begin position="188"/>
        <end position="209"/>
    </location>
</feature>
<dbReference type="GO" id="GO:0000139">
    <property type="term" value="C:Golgi membrane"/>
    <property type="evidence" value="ECO:0007669"/>
    <property type="project" value="UniProtKB-SubCell"/>
</dbReference>
<evidence type="ECO:0000313" key="14">
    <source>
        <dbReference type="Proteomes" id="UP000289340"/>
    </source>
</evidence>
<evidence type="ECO:0000256" key="8">
    <source>
        <dbReference type="ARBA" id="ARBA00023034"/>
    </source>
</evidence>
<evidence type="ECO:0000256" key="5">
    <source>
        <dbReference type="ARBA" id="ARBA00022692"/>
    </source>
</evidence>
<keyword evidence="3 13" id="KW-0489">Methyltransferase</keyword>
<dbReference type="GO" id="GO:0032259">
    <property type="term" value="P:methylation"/>
    <property type="evidence" value="ECO:0007669"/>
    <property type="project" value="UniProtKB-KW"/>
</dbReference>
<feature type="compositionally biased region" description="Polar residues" evidence="11">
    <location>
        <begin position="257"/>
        <end position="280"/>
    </location>
</feature>
<evidence type="ECO:0000256" key="2">
    <source>
        <dbReference type="ARBA" id="ARBA00008361"/>
    </source>
</evidence>
<feature type="transmembrane region" description="Helical" evidence="12">
    <location>
        <begin position="21"/>
        <end position="42"/>
    </location>
</feature>
<feature type="region of interest" description="Disordered" evidence="11">
    <location>
        <begin position="63"/>
        <end position="293"/>
    </location>
</feature>
<proteinExistence type="inferred from homology"/>
<feature type="compositionally biased region" description="Polar residues" evidence="11">
    <location>
        <begin position="232"/>
        <end position="243"/>
    </location>
</feature>
<evidence type="ECO:0000256" key="9">
    <source>
        <dbReference type="ARBA" id="ARBA00023136"/>
    </source>
</evidence>
<dbReference type="AlphaFoldDB" id="A0A445L4T8"/>
<protein>
    <submittedName>
        <fullName evidence="13">Putative methyltransferase PMT26 isoform B</fullName>
    </submittedName>
</protein>
<keyword evidence="4 13" id="KW-0808">Transferase</keyword>
<evidence type="ECO:0000256" key="12">
    <source>
        <dbReference type="SAM" id="Phobius"/>
    </source>
</evidence>
<feature type="compositionally biased region" description="Basic and acidic residues" evidence="11">
    <location>
        <begin position="68"/>
        <end position="88"/>
    </location>
</feature>
<dbReference type="Gene3D" id="3.40.50.150">
    <property type="entry name" value="Vaccinia Virus protein VP39"/>
    <property type="match status" value="1"/>
</dbReference>
<feature type="compositionally biased region" description="Basic and acidic residues" evidence="11">
    <location>
        <begin position="96"/>
        <end position="106"/>
    </location>
</feature>
<keyword evidence="5 12" id="KW-0812">Transmembrane</keyword>
<dbReference type="EMBL" id="QZWG01000004">
    <property type="protein sequence ID" value="RZC18169.1"/>
    <property type="molecule type" value="Genomic_DNA"/>
</dbReference>
<dbReference type="Proteomes" id="UP000289340">
    <property type="component" value="Chromosome 4"/>
</dbReference>
<evidence type="ECO:0000256" key="4">
    <source>
        <dbReference type="ARBA" id="ARBA00022679"/>
    </source>
</evidence>
<feature type="compositionally biased region" description="Basic and acidic residues" evidence="11">
    <location>
        <begin position="144"/>
        <end position="178"/>
    </location>
</feature>
<dbReference type="Gramene" id="XM_028374298.1">
    <property type="protein sequence ID" value="XP_028230099.1"/>
    <property type="gene ID" value="LOC114410372"/>
</dbReference>
<comment type="subcellular location">
    <subcellularLocation>
        <location evidence="1">Golgi apparatus membrane</location>
        <topology evidence="1">Single-pass type II membrane protein</topology>
    </subcellularLocation>
</comment>
<dbReference type="InterPro" id="IPR029063">
    <property type="entry name" value="SAM-dependent_MTases_sf"/>
</dbReference>
<evidence type="ECO:0000256" key="7">
    <source>
        <dbReference type="ARBA" id="ARBA00022989"/>
    </source>
</evidence>